<keyword evidence="7 9" id="KW-0472">Membrane</keyword>
<evidence type="ECO:0000256" key="3">
    <source>
        <dbReference type="ARBA" id="ARBA00022448"/>
    </source>
</evidence>
<dbReference type="GO" id="GO:0006874">
    <property type="term" value="P:intracellular calcium ion homeostasis"/>
    <property type="evidence" value="ECO:0007669"/>
    <property type="project" value="TreeGrafter"/>
</dbReference>
<dbReference type="RefSeq" id="XP_007748118.1">
    <property type="nucleotide sequence ID" value="XM_007749928.1"/>
</dbReference>
<evidence type="ECO:0000256" key="8">
    <source>
        <dbReference type="SAM" id="MobiDB-lite"/>
    </source>
</evidence>
<name>W9WRS6_9EURO</name>
<reference evidence="11 12" key="1">
    <citation type="submission" date="2013-03" db="EMBL/GenBank/DDBJ databases">
        <title>The Genome Sequence of Cladophialophora psammophila CBS 110553.</title>
        <authorList>
            <consortium name="The Broad Institute Genomics Platform"/>
            <person name="Cuomo C."/>
            <person name="de Hoog S."/>
            <person name="Gorbushina A."/>
            <person name="Walker B."/>
            <person name="Young S.K."/>
            <person name="Zeng Q."/>
            <person name="Gargeya S."/>
            <person name="Fitzgerald M."/>
            <person name="Haas B."/>
            <person name="Abouelleil A."/>
            <person name="Allen A.W."/>
            <person name="Alvarado L."/>
            <person name="Arachchi H.M."/>
            <person name="Berlin A.M."/>
            <person name="Chapman S.B."/>
            <person name="Gainer-Dewar J."/>
            <person name="Goldberg J."/>
            <person name="Griggs A."/>
            <person name="Gujja S."/>
            <person name="Hansen M."/>
            <person name="Howarth C."/>
            <person name="Imamovic A."/>
            <person name="Ireland A."/>
            <person name="Larimer J."/>
            <person name="McCowan C."/>
            <person name="Murphy C."/>
            <person name="Pearson M."/>
            <person name="Poon T.W."/>
            <person name="Priest M."/>
            <person name="Roberts A."/>
            <person name="Saif S."/>
            <person name="Shea T."/>
            <person name="Sisk P."/>
            <person name="Sykes S."/>
            <person name="Wortman J."/>
            <person name="Nusbaum C."/>
            <person name="Birren B."/>
        </authorList>
    </citation>
    <scope>NUCLEOTIDE SEQUENCE [LARGE SCALE GENOMIC DNA]</scope>
    <source>
        <strain evidence="11 12">CBS 110553</strain>
    </source>
</reference>
<dbReference type="eggNOG" id="KOG1397">
    <property type="taxonomic scope" value="Eukaryota"/>
</dbReference>
<protein>
    <recommendedName>
        <fullName evidence="10">Sodium/calcium exchanger membrane region domain-containing protein</fullName>
    </recommendedName>
</protein>
<gene>
    <name evidence="11" type="ORF">A1O5_09349</name>
</gene>
<dbReference type="GO" id="GO:0012505">
    <property type="term" value="C:endomembrane system"/>
    <property type="evidence" value="ECO:0007669"/>
    <property type="project" value="UniProtKB-SubCell"/>
</dbReference>
<evidence type="ECO:0000256" key="4">
    <source>
        <dbReference type="ARBA" id="ARBA00022692"/>
    </source>
</evidence>
<keyword evidence="6" id="KW-0406">Ion transport</keyword>
<dbReference type="PANTHER" id="PTHR31503:SF20">
    <property type="entry name" value="CA(2+)_H(+) EXCHANGER, PUTATIVE (EUROFUNG)-RELATED"/>
    <property type="match status" value="1"/>
</dbReference>
<evidence type="ECO:0000256" key="5">
    <source>
        <dbReference type="ARBA" id="ARBA00022989"/>
    </source>
</evidence>
<feature type="transmembrane region" description="Helical" evidence="9">
    <location>
        <begin position="193"/>
        <end position="212"/>
    </location>
</feature>
<accession>W9WRS6</accession>
<proteinExistence type="inferred from homology"/>
<dbReference type="STRING" id="1182543.W9WRS6"/>
<keyword evidence="3" id="KW-0813">Transport</keyword>
<dbReference type="GO" id="GO:0000329">
    <property type="term" value="C:fungal-type vacuole membrane"/>
    <property type="evidence" value="ECO:0007669"/>
    <property type="project" value="TreeGrafter"/>
</dbReference>
<evidence type="ECO:0000313" key="12">
    <source>
        <dbReference type="Proteomes" id="UP000019471"/>
    </source>
</evidence>
<evidence type="ECO:0000256" key="9">
    <source>
        <dbReference type="SAM" id="Phobius"/>
    </source>
</evidence>
<dbReference type="GeneID" id="19194045"/>
<evidence type="ECO:0000256" key="6">
    <source>
        <dbReference type="ARBA" id="ARBA00023065"/>
    </source>
</evidence>
<evidence type="ECO:0000256" key="2">
    <source>
        <dbReference type="ARBA" id="ARBA00008170"/>
    </source>
</evidence>
<evidence type="ECO:0000256" key="1">
    <source>
        <dbReference type="ARBA" id="ARBA00004127"/>
    </source>
</evidence>
<dbReference type="AlphaFoldDB" id="W9WRS6"/>
<dbReference type="HOGENOM" id="CLU_681527_0_0_1"/>
<dbReference type="Gene3D" id="1.20.1420.30">
    <property type="entry name" value="NCX, central ion-binding region"/>
    <property type="match status" value="1"/>
</dbReference>
<comment type="caution">
    <text evidence="11">The sequence shown here is derived from an EMBL/GenBank/DDBJ whole genome shotgun (WGS) entry which is preliminary data.</text>
</comment>
<sequence length="404" mass="45271">MAFSTSAPAGKHEAEEDLIIINIHRNAHRVFLRRSRTVDLFNPSRHIPWKYEYLRKHEATSQELSTSEYRGEPQIFAVRIGNFHIYDHKYQWSVPKQRFTFSSQIKRTLFTSRINVLLVCIPIGQCLRVVRGQSASTFTFNFVAAVPLWFLCDYALEEIEKYIARTLSDIVDIFTTNTAQVISSYLLLKAGKVALLQASLVGSILSNILSLLGLSTFVGGLRHHPQKFNRTGAQGASDLLSIVATSVLIPTAAKHLKQTTQQNLVLQSHGVALVLLFIDLSYAICQMWTHRKGYNERVNEDQPTPRRACVNPSFRPRSTASGRSLKRDIEHNARGTSAVDQGTDEPGLPEEDVSQDNTLEVTGVHLRFDVAILVLAMTIGALFPISAWRLMGFKSSVSSPRFCS</sequence>
<keyword evidence="4 9" id="KW-0812">Transmembrane</keyword>
<dbReference type="Proteomes" id="UP000019471">
    <property type="component" value="Unassembled WGS sequence"/>
</dbReference>
<evidence type="ECO:0000256" key="7">
    <source>
        <dbReference type="ARBA" id="ARBA00023136"/>
    </source>
</evidence>
<keyword evidence="5 9" id="KW-1133">Transmembrane helix</keyword>
<dbReference type="EMBL" id="AMGX01000016">
    <property type="protein sequence ID" value="EXJ67336.1"/>
    <property type="molecule type" value="Genomic_DNA"/>
</dbReference>
<feature type="transmembrane region" description="Helical" evidence="9">
    <location>
        <begin position="370"/>
        <end position="391"/>
    </location>
</feature>
<dbReference type="InterPro" id="IPR044880">
    <property type="entry name" value="NCX_ion-bd_dom_sf"/>
</dbReference>
<keyword evidence="12" id="KW-1185">Reference proteome</keyword>
<feature type="domain" description="Sodium/calcium exchanger membrane region" evidence="10">
    <location>
        <begin position="175"/>
        <end position="278"/>
    </location>
</feature>
<dbReference type="GO" id="GO:0015369">
    <property type="term" value="F:calcium:proton antiporter activity"/>
    <property type="evidence" value="ECO:0007669"/>
    <property type="project" value="TreeGrafter"/>
</dbReference>
<evidence type="ECO:0000313" key="11">
    <source>
        <dbReference type="EMBL" id="EXJ67336.1"/>
    </source>
</evidence>
<dbReference type="InterPro" id="IPR004713">
    <property type="entry name" value="CaH_exchang"/>
</dbReference>
<feature type="region of interest" description="Disordered" evidence="8">
    <location>
        <begin position="297"/>
        <end position="353"/>
    </location>
</feature>
<dbReference type="PANTHER" id="PTHR31503">
    <property type="entry name" value="VACUOLAR CALCIUM ION TRANSPORTER"/>
    <property type="match status" value="1"/>
</dbReference>
<dbReference type="InterPro" id="IPR004837">
    <property type="entry name" value="NaCa_Exmemb"/>
</dbReference>
<comment type="subcellular location">
    <subcellularLocation>
        <location evidence="1">Endomembrane system</location>
        <topology evidence="1">Multi-pass membrane protein</topology>
    </subcellularLocation>
</comment>
<organism evidence="11 12">
    <name type="scientific">Cladophialophora psammophila CBS 110553</name>
    <dbReference type="NCBI Taxonomy" id="1182543"/>
    <lineage>
        <taxon>Eukaryota</taxon>
        <taxon>Fungi</taxon>
        <taxon>Dikarya</taxon>
        <taxon>Ascomycota</taxon>
        <taxon>Pezizomycotina</taxon>
        <taxon>Eurotiomycetes</taxon>
        <taxon>Chaetothyriomycetidae</taxon>
        <taxon>Chaetothyriales</taxon>
        <taxon>Herpotrichiellaceae</taxon>
        <taxon>Cladophialophora</taxon>
    </lineage>
</organism>
<dbReference type="Pfam" id="PF01699">
    <property type="entry name" value="Na_Ca_ex"/>
    <property type="match status" value="1"/>
</dbReference>
<comment type="similarity">
    <text evidence="2">Belongs to the Ca(2+):cation antiporter (CaCA) (TC 2.A.19) family.</text>
</comment>
<evidence type="ECO:0000259" key="10">
    <source>
        <dbReference type="Pfam" id="PF01699"/>
    </source>
</evidence>
<dbReference type="OrthoDB" id="1699231at2759"/>